<dbReference type="InterPro" id="IPR055079">
    <property type="entry name" value="POP1_C"/>
</dbReference>
<protein>
    <submittedName>
        <fullName evidence="8">(diamondback moth) hypothetical protein</fullName>
    </submittedName>
</protein>
<dbReference type="Pfam" id="PF08170">
    <property type="entry name" value="POPLD"/>
    <property type="match status" value="1"/>
</dbReference>
<name>A0A8S4CWS2_PLUXY</name>
<keyword evidence="2" id="KW-0819">tRNA processing</keyword>
<dbReference type="PANTHER" id="PTHR22731">
    <property type="entry name" value="RIBONUCLEASES P/MRP PROTEIN SUBUNIT POP1"/>
    <property type="match status" value="1"/>
</dbReference>
<dbReference type="InterPro" id="IPR012590">
    <property type="entry name" value="POPLD_dom"/>
</dbReference>
<proteinExistence type="predicted"/>
<dbReference type="Pfam" id="PF22770">
    <property type="entry name" value="POP1_C"/>
    <property type="match status" value="1"/>
</dbReference>
<dbReference type="Proteomes" id="UP000653454">
    <property type="component" value="Unassembled WGS sequence"/>
</dbReference>
<evidence type="ECO:0000313" key="9">
    <source>
        <dbReference type="Proteomes" id="UP000653454"/>
    </source>
</evidence>
<evidence type="ECO:0000256" key="4">
    <source>
        <dbReference type="SAM" id="MobiDB-lite"/>
    </source>
</evidence>
<feature type="compositionally biased region" description="Basic residues" evidence="4">
    <location>
        <begin position="89"/>
        <end position="101"/>
    </location>
</feature>
<keyword evidence="3" id="KW-0539">Nucleus</keyword>
<evidence type="ECO:0000259" key="5">
    <source>
        <dbReference type="Pfam" id="PF06978"/>
    </source>
</evidence>
<reference evidence="8" key="1">
    <citation type="submission" date="2020-11" db="EMBL/GenBank/DDBJ databases">
        <authorList>
            <person name="Whiteford S."/>
        </authorList>
    </citation>
    <scope>NUCLEOTIDE SEQUENCE</scope>
</reference>
<dbReference type="PANTHER" id="PTHR22731:SF3">
    <property type="entry name" value="RIBONUCLEASES P_MRP PROTEIN SUBUNIT POP1"/>
    <property type="match status" value="1"/>
</dbReference>
<organism evidence="8 9">
    <name type="scientific">Plutella xylostella</name>
    <name type="common">Diamondback moth</name>
    <name type="synonym">Plutella maculipennis</name>
    <dbReference type="NCBI Taxonomy" id="51655"/>
    <lineage>
        <taxon>Eukaryota</taxon>
        <taxon>Metazoa</taxon>
        <taxon>Ecdysozoa</taxon>
        <taxon>Arthropoda</taxon>
        <taxon>Hexapoda</taxon>
        <taxon>Insecta</taxon>
        <taxon>Pterygota</taxon>
        <taxon>Neoptera</taxon>
        <taxon>Endopterygota</taxon>
        <taxon>Lepidoptera</taxon>
        <taxon>Glossata</taxon>
        <taxon>Ditrysia</taxon>
        <taxon>Yponomeutoidea</taxon>
        <taxon>Plutellidae</taxon>
        <taxon>Plutella</taxon>
    </lineage>
</organism>
<dbReference type="InterPro" id="IPR009723">
    <property type="entry name" value="Pop1_N"/>
</dbReference>
<evidence type="ECO:0000313" key="8">
    <source>
        <dbReference type="EMBL" id="CAG9088285.1"/>
    </source>
</evidence>
<dbReference type="AlphaFoldDB" id="A0A8S4CWS2"/>
<accession>A0A8S4CWS2</accession>
<evidence type="ECO:0000256" key="3">
    <source>
        <dbReference type="ARBA" id="ARBA00023242"/>
    </source>
</evidence>
<evidence type="ECO:0000259" key="7">
    <source>
        <dbReference type="Pfam" id="PF22770"/>
    </source>
</evidence>
<feature type="domain" description="Pop1 N-terminal" evidence="5">
    <location>
        <begin position="107"/>
        <end position="173"/>
    </location>
</feature>
<feature type="region of interest" description="Disordered" evidence="4">
    <location>
        <begin position="81"/>
        <end position="101"/>
    </location>
</feature>
<comment type="caution">
    <text evidence="8">The sequence shown here is derived from an EMBL/GenBank/DDBJ whole genome shotgun (WGS) entry which is preliminary data.</text>
</comment>
<feature type="domain" description="POPLD" evidence="6">
    <location>
        <begin position="474"/>
        <end position="562"/>
    </location>
</feature>
<dbReference type="GO" id="GO:0005655">
    <property type="term" value="C:nucleolar ribonuclease P complex"/>
    <property type="evidence" value="ECO:0007669"/>
    <property type="project" value="InterPro"/>
</dbReference>
<gene>
    <name evidence="8" type="ORF">PLXY2_LOCUS532</name>
</gene>
<dbReference type="EMBL" id="CAJHNJ030000001">
    <property type="protein sequence ID" value="CAG9088285.1"/>
    <property type="molecule type" value="Genomic_DNA"/>
</dbReference>
<feature type="domain" description="Pop1 N-terminal" evidence="5">
    <location>
        <begin position="25"/>
        <end position="99"/>
    </location>
</feature>
<evidence type="ECO:0000259" key="6">
    <source>
        <dbReference type="Pfam" id="PF08170"/>
    </source>
</evidence>
<dbReference type="GO" id="GO:0001682">
    <property type="term" value="P:tRNA 5'-leader removal"/>
    <property type="evidence" value="ECO:0007669"/>
    <property type="project" value="InterPro"/>
</dbReference>
<feature type="domain" description="POP1 C-terminal" evidence="7">
    <location>
        <begin position="608"/>
        <end position="779"/>
    </location>
</feature>
<evidence type="ECO:0000256" key="2">
    <source>
        <dbReference type="ARBA" id="ARBA00022694"/>
    </source>
</evidence>
<dbReference type="Pfam" id="PF06978">
    <property type="entry name" value="POP1_N"/>
    <property type="match status" value="2"/>
</dbReference>
<sequence>MEEKEFDATLGGNEELPYSANTMKFAASRSIEIAAMTESILRPSKTKLIFQTLPVHMRRRVMSHNSKRLPRKLRLGHLDQLKKSGLPPKQKRPSRKYRRRPTNLLEEYNRRQKRNAWLETHIWHAKRFHMIERWGYRLAHAPCDKAFRACYRATSAHCLMQDISYLTPIKITGTPEHIKTLFSMITSGSCGLSITARAYITGNRQGSIHLYKPNEYPLGYVGKVTFTWENSSEDNKNLWLFVHPSQVKEIECLLNELLKTYLSMDDGSAVPEKRRKLNENCSQHVKIQVFTGSFNIFRLTGPKSHQILANTLKCVNDNEKFRNDKWVSSHYSGKTSQLKLDEKKKYWENIIKAASPSQLSPHIVLGLVVKDPRLSRPSKRTKAKRDIYEDINIEDLKMIPPSASISPVWNTDMYEVMKENRLTNGQFVEHITKTQLVPGEVYEEDPALQSIPVVLIQRPGSQVSEFKKLGYGCGWDIIVPSGYGLPFWQTFIMFGARPGGLRETESLSFEMGDCYLPPDSLAGNTEEKRIEADMKEKYFRRPPSKRVNYTKLGINSPFIPQWNILLKDWSNQDVNRFFVLRDRQLLEQLQECLHRKSKLSHLENSAVCLVPVYLHMAKRGSLRKHAIICLPKSGDISVIDTLRETQHEDSNEKLRKQMRVEHKKNVKQLKRRKIKRKKKGIVVKKEKANKQTKKEPSEYAKKMRELWLPSNINNVRNTCSREVMGYLSQGAFSFSEANSCGVGYVAYNALSLLVQNGFNYVLVRNTSSFKYRIAKIQIIKSQNL</sequence>
<dbReference type="GO" id="GO:0000172">
    <property type="term" value="C:ribonuclease MRP complex"/>
    <property type="evidence" value="ECO:0007669"/>
    <property type="project" value="InterPro"/>
</dbReference>
<comment type="subcellular location">
    <subcellularLocation>
        <location evidence="1">Nucleus</location>
    </subcellularLocation>
</comment>
<dbReference type="SUPFAM" id="SSF103025">
    <property type="entry name" value="Folate-binding domain"/>
    <property type="match status" value="1"/>
</dbReference>
<evidence type="ECO:0000256" key="1">
    <source>
        <dbReference type="ARBA" id="ARBA00004123"/>
    </source>
</evidence>
<dbReference type="InterPro" id="IPR039182">
    <property type="entry name" value="Pop1"/>
</dbReference>
<keyword evidence="9" id="KW-1185">Reference proteome</keyword>